<protein>
    <submittedName>
        <fullName evidence="2">Uncharacterized protein</fullName>
    </submittedName>
</protein>
<sequence>MILCLESSLLGGHLSNEVPGLVTGMLHVAGCSQPLRIELVGNFLRDIAGCRVDLHNPLPHGNLEDVSWLAPLQHGFCGVMTASYRVAKMPRRRVAGETLLPEPAGLKNLLFMEWFNQQGQRILIQSWHLQMRVSAPAWKMSEQEEATLLRQSRARRKHFLLNQRNEADRANALHAPGMADPFEPHDLSSVNPFTTLENAQPNAEMQSGEKSSSSSPAKRSTALAQELRRFEQLLVFNEDVRTRPAVMHLLSTVADLTAHLVHVLKQFSDEKNAQWQFLVVDLEQSLPLFAAALNATDKMVLHATPGTDLEWLAMVQASLLNIELRMRELLSLLR</sequence>
<dbReference type="OrthoDB" id="198200at2"/>
<reference evidence="3" key="1">
    <citation type="submission" date="2017-02" db="EMBL/GenBank/DDBJ databases">
        <authorList>
            <person name="Varghese N."/>
            <person name="Submissions S."/>
        </authorList>
    </citation>
    <scope>NUCLEOTIDE SEQUENCE [LARGE SCALE GENOMIC DNA]</scope>
    <source>
        <strain evidence="3">ATCC 700200</strain>
    </source>
</reference>
<feature type="compositionally biased region" description="Polar residues" evidence="1">
    <location>
        <begin position="200"/>
        <end position="210"/>
    </location>
</feature>
<dbReference type="RefSeq" id="WP_078812737.1">
    <property type="nucleotide sequence ID" value="NZ_FUYE01000004.1"/>
</dbReference>
<evidence type="ECO:0000256" key="1">
    <source>
        <dbReference type="SAM" id="MobiDB-lite"/>
    </source>
</evidence>
<dbReference type="EMBL" id="FUYE01000004">
    <property type="protein sequence ID" value="SKA89109.1"/>
    <property type="molecule type" value="Genomic_DNA"/>
</dbReference>
<name>A0A1T4XHT7_9BACT</name>
<dbReference type="AlphaFoldDB" id="A0A1T4XHT7"/>
<dbReference type="Proteomes" id="UP000190774">
    <property type="component" value="Unassembled WGS sequence"/>
</dbReference>
<accession>A0A1T4XHT7</accession>
<proteinExistence type="predicted"/>
<gene>
    <name evidence="2" type="ORF">SAMN02745166_01538</name>
</gene>
<evidence type="ECO:0000313" key="2">
    <source>
        <dbReference type="EMBL" id="SKA89109.1"/>
    </source>
</evidence>
<keyword evidence="3" id="KW-1185">Reference proteome</keyword>
<evidence type="ECO:0000313" key="3">
    <source>
        <dbReference type="Proteomes" id="UP000190774"/>
    </source>
</evidence>
<organism evidence="2 3">
    <name type="scientific">Prosthecobacter debontii</name>
    <dbReference type="NCBI Taxonomy" id="48467"/>
    <lineage>
        <taxon>Bacteria</taxon>
        <taxon>Pseudomonadati</taxon>
        <taxon>Verrucomicrobiota</taxon>
        <taxon>Verrucomicrobiia</taxon>
        <taxon>Verrucomicrobiales</taxon>
        <taxon>Verrucomicrobiaceae</taxon>
        <taxon>Prosthecobacter</taxon>
    </lineage>
</organism>
<feature type="region of interest" description="Disordered" evidence="1">
    <location>
        <begin position="200"/>
        <end position="221"/>
    </location>
</feature>